<dbReference type="Pfam" id="PF10029">
    <property type="entry name" value="DUF2271"/>
    <property type="match status" value="1"/>
</dbReference>
<keyword evidence="4" id="KW-1185">Reference proteome</keyword>
<evidence type="ECO:0008006" key="5">
    <source>
        <dbReference type="Google" id="ProtNLM"/>
    </source>
</evidence>
<dbReference type="Proteomes" id="UP000002424">
    <property type="component" value="Chromosome"/>
</dbReference>
<organism evidence="3 4">
    <name type="scientific">Azotobacter vinelandii (strain DJ / ATCC BAA-1303)</name>
    <dbReference type="NCBI Taxonomy" id="322710"/>
    <lineage>
        <taxon>Bacteria</taxon>
        <taxon>Pseudomonadati</taxon>
        <taxon>Pseudomonadota</taxon>
        <taxon>Gammaproteobacteria</taxon>
        <taxon>Pseudomonadales</taxon>
        <taxon>Pseudomonadaceae</taxon>
        <taxon>Azotobacter</taxon>
    </lineage>
</organism>
<dbReference type="PIRSF" id="PIRSF014995">
    <property type="entry name" value="UCP014995"/>
    <property type="match status" value="1"/>
</dbReference>
<evidence type="ECO:0000313" key="3">
    <source>
        <dbReference type="EMBL" id="ACO77466.1"/>
    </source>
</evidence>
<feature type="region of interest" description="Disordered" evidence="1">
    <location>
        <begin position="151"/>
        <end position="172"/>
    </location>
</feature>
<dbReference type="InterPro" id="IPR014469">
    <property type="entry name" value="DUF2271"/>
</dbReference>
<evidence type="ECO:0000313" key="4">
    <source>
        <dbReference type="Proteomes" id="UP000002424"/>
    </source>
</evidence>
<dbReference type="OrthoDB" id="195316at2"/>
<name>C1DQ14_AZOVD</name>
<evidence type="ECO:0000256" key="1">
    <source>
        <dbReference type="SAM" id="MobiDB-lite"/>
    </source>
</evidence>
<dbReference type="EMBL" id="CP001157">
    <property type="protein sequence ID" value="ACO77466.1"/>
    <property type="molecule type" value="Genomic_DNA"/>
</dbReference>
<reference evidence="3 4" key="1">
    <citation type="journal article" date="2009" name="J. Bacteriol.">
        <title>Genome sequence of Azotobacter vinelandii, an obligate aerobe specialized to support diverse anaerobic metabolic processes.</title>
        <authorList>
            <person name="Setubal J.C."/>
            <person name="dos Santos P."/>
            <person name="Goldman B.S."/>
            <person name="Ertesvag H."/>
            <person name="Espin G."/>
            <person name="Rubio L.M."/>
            <person name="Valla S."/>
            <person name="Almeida N.F."/>
            <person name="Balasubramanian D."/>
            <person name="Cromes L."/>
            <person name="Curatti L."/>
            <person name="Du Z."/>
            <person name="Godsy E."/>
            <person name="Goodner B."/>
            <person name="Hellner-Burris K."/>
            <person name="Hernandez J.A."/>
            <person name="Houmiel K."/>
            <person name="Imperial J."/>
            <person name="Kennedy C."/>
            <person name="Larson T.J."/>
            <person name="Latreille P."/>
            <person name="Ligon L.S."/>
            <person name="Lu J."/>
            <person name="Maerk M."/>
            <person name="Miller N.M."/>
            <person name="Norton S."/>
            <person name="O'Carroll I.P."/>
            <person name="Paulsen I."/>
            <person name="Raulfs E.C."/>
            <person name="Roemer R."/>
            <person name="Rosser J."/>
            <person name="Segura D."/>
            <person name="Slater S."/>
            <person name="Stricklin S.L."/>
            <person name="Studholme D.J."/>
            <person name="Sun J."/>
            <person name="Viana C.J."/>
            <person name="Wallin E."/>
            <person name="Wang B."/>
            <person name="Wheeler C."/>
            <person name="Zhu H."/>
            <person name="Dean D.R."/>
            <person name="Dixon R."/>
            <person name="Wood D."/>
        </authorList>
    </citation>
    <scope>NUCLEOTIDE SEQUENCE [LARGE SCALE GENOMIC DNA]</scope>
    <source>
        <strain evidence="4">DJ / ATCC BAA-1303</strain>
    </source>
</reference>
<gene>
    <name evidence="3" type="ordered locus">Avin_12390</name>
</gene>
<dbReference type="HOGENOM" id="CLU_129911_0_0_6"/>
<dbReference type="EnsemblBacteria" id="ACO77466">
    <property type="protein sequence ID" value="ACO77466"/>
    <property type="gene ID" value="Avin_12390"/>
</dbReference>
<sequence length="172" mass="19325">MPMRKRLLLPLCSLLAAPAFAAELQIGVEIPRLEVAEYHRPYVAIWLEKPDQQHVADLAVWYDLKMKDKEGEKWLKDLRQWWRRSGRGLELPVDGVSGATRAVGTHNLTFGGDSAQLKNLPAGEYSLVVEAAREVGGRELLRVPFAWPPRQAEQHQAQGKSELGTVTLQLKP</sequence>
<feature type="compositionally biased region" description="Polar residues" evidence="1">
    <location>
        <begin position="154"/>
        <end position="172"/>
    </location>
</feature>
<dbReference type="KEGG" id="avn:Avin_12390"/>
<dbReference type="STRING" id="322710.Avin_12390"/>
<dbReference type="eggNOG" id="COG3656">
    <property type="taxonomic scope" value="Bacteria"/>
</dbReference>
<dbReference type="AlphaFoldDB" id="C1DQ14"/>
<keyword evidence="2" id="KW-0732">Signal</keyword>
<feature type="chain" id="PRO_5002908806" description="Periplasmic protein" evidence="2">
    <location>
        <begin position="22"/>
        <end position="172"/>
    </location>
</feature>
<evidence type="ECO:0000256" key="2">
    <source>
        <dbReference type="SAM" id="SignalP"/>
    </source>
</evidence>
<accession>C1DQ14</accession>
<feature type="signal peptide" evidence="2">
    <location>
        <begin position="1"/>
        <end position="21"/>
    </location>
</feature>
<proteinExistence type="predicted"/>
<protein>
    <recommendedName>
        <fullName evidence="5">Periplasmic protein</fullName>
    </recommendedName>
</protein>